<dbReference type="SUPFAM" id="SSF46785">
    <property type="entry name" value="Winged helix' DNA-binding domain"/>
    <property type="match status" value="1"/>
</dbReference>
<dbReference type="InterPro" id="IPR005149">
    <property type="entry name" value="Tscrpt_reg_PadR_N"/>
</dbReference>
<reference evidence="2 3" key="1">
    <citation type="submission" date="2023-09" db="EMBL/GenBank/DDBJ databases">
        <title>Pyrofollis japonicus gen. nov. sp. nov., a novel member of the family Pyrodictiaceae isolated from the Iheya North hydrothermal field.</title>
        <authorList>
            <person name="Miyazaki U."/>
            <person name="Sanari M."/>
            <person name="Tame A."/>
            <person name="Kitajima M."/>
            <person name="Okamoto A."/>
            <person name="Sawayama S."/>
            <person name="Miyazaki J."/>
            <person name="Takai K."/>
            <person name="Nakagawa S."/>
        </authorList>
    </citation>
    <scope>NUCLEOTIDE SEQUENCE [LARGE SCALE GENOMIC DNA]</scope>
    <source>
        <strain evidence="2 3">AV2</strain>
    </source>
</reference>
<evidence type="ECO:0000313" key="3">
    <source>
        <dbReference type="Proteomes" id="UP001341135"/>
    </source>
</evidence>
<dbReference type="InterPro" id="IPR036388">
    <property type="entry name" value="WH-like_DNA-bd_sf"/>
</dbReference>
<name>A0ABN6ZU34_9CREN</name>
<feature type="domain" description="Transcription regulator PadR N-terminal" evidence="1">
    <location>
        <begin position="52"/>
        <end position="124"/>
    </location>
</feature>
<dbReference type="PANTHER" id="PTHR43252">
    <property type="entry name" value="TRANSCRIPTIONAL REGULATOR YQJI"/>
    <property type="match status" value="1"/>
</dbReference>
<organism evidence="2 3">
    <name type="scientific">Pyrodictium abyssi</name>
    <dbReference type="NCBI Taxonomy" id="54256"/>
    <lineage>
        <taxon>Archaea</taxon>
        <taxon>Thermoproteota</taxon>
        <taxon>Thermoprotei</taxon>
        <taxon>Desulfurococcales</taxon>
        <taxon>Pyrodictiaceae</taxon>
        <taxon>Pyrodictium</taxon>
    </lineage>
</organism>
<proteinExistence type="predicted"/>
<dbReference type="InterPro" id="IPR036390">
    <property type="entry name" value="WH_DNA-bd_sf"/>
</dbReference>
<dbReference type="InterPro" id="IPR011991">
    <property type="entry name" value="ArsR-like_HTH"/>
</dbReference>
<sequence length="206" mass="22714">MIARGLTVTAANKHPQPGKQLGRHIALQVPHVRGVDRGMVSQALEMRTRYMILLLLAEGPKTGYELMKRIRSIFAEAGGGASPGTVYPVLRGLEEEGYIESSEEPHGARQRKVYRITEKGIEQLLRMINKGLYVVEATIKLHMAAAQCLARSPRGELLPLLREILARLGRIEELTGELRDMLQRVVAVYDEAQQGRGAGQGNAIKG</sequence>
<dbReference type="PANTHER" id="PTHR43252:SF7">
    <property type="entry name" value="TRANSCRIPTIONAL REGULATOR YQJI"/>
    <property type="match status" value="1"/>
</dbReference>
<protein>
    <recommendedName>
        <fullName evidence="1">Transcription regulator PadR N-terminal domain-containing protein</fullName>
    </recommendedName>
</protein>
<keyword evidence="3" id="KW-1185">Reference proteome</keyword>
<evidence type="ECO:0000259" key="1">
    <source>
        <dbReference type="Pfam" id="PF03551"/>
    </source>
</evidence>
<dbReference type="CDD" id="cd00090">
    <property type="entry name" value="HTH_ARSR"/>
    <property type="match status" value="1"/>
</dbReference>
<dbReference type="Proteomes" id="UP001341135">
    <property type="component" value="Chromosome"/>
</dbReference>
<evidence type="ECO:0000313" key="2">
    <source>
        <dbReference type="EMBL" id="BES82310.1"/>
    </source>
</evidence>
<gene>
    <name evidence="2" type="ORF">PABY_18770</name>
</gene>
<dbReference type="Pfam" id="PF03551">
    <property type="entry name" value="PadR"/>
    <property type="match status" value="1"/>
</dbReference>
<accession>A0ABN6ZU34</accession>
<dbReference type="EMBL" id="AP028907">
    <property type="protein sequence ID" value="BES82310.1"/>
    <property type="molecule type" value="Genomic_DNA"/>
</dbReference>
<dbReference type="Gene3D" id="1.10.10.10">
    <property type="entry name" value="Winged helix-like DNA-binding domain superfamily/Winged helix DNA-binding domain"/>
    <property type="match status" value="1"/>
</dbReference>